<proteinExistence type="predicted"/>
<gene>
    <name evidence="2" type="ORF">CTI12_AA422000</name>
</gene>
<dbReference type="Proteomes" id="UP000245207">
    <property type="component" value="Unassembled WGS sequence"/>
</dbReference>
<dbReference type="AlphaFoldDB" id="A0A2U1M485"/>
<sequence length="176" mass="19740">MRINAIEGELSEWAAAKVQDRMLKSTSWVVNGIEHGEVYQVYDHVLGLSDSSQLARNWFKKTTLKATYEPLIFPTGDVTTWETPNNIQILEPPLMGKRQAGRPKNKDRIRSRGEEPRQISCGRCGKRGGKSPNRGTQRSNGSGQTQNARPQNRRVNSQGSQRTMSFGYNPVNLADP</sequence>
<keyword evidence="3" id="KW-1185">Reference proteome</keyword>
<evidence type="ECO:0000256" key="1">
    <source>
        <dbReference type="SAM" id="MobiDB-lite"/>
    </source>
</evidence>
<reference evidence="2 3" key="1">
    <citation type="journal article" date="2018" name="Mol. Plant">
        <title>The genome of Artemisia annua provides insight into the evolution of Asteraceae family and artemisinin biosynthesis.</title>
        <authorList>
            <person name="Shen Q."/>
            <person name="Zhang L."/>
            <person name="Liao Z."/>
            <person name="Wang S."/>
            <person name="Yan T."/>
            <person name="Shi P."/>
            <person name="Liu M."/>
            <person name="Fu X."/>
            <person name="Pan Q."/>
            <person name="Wang Y."/>
            <person name="Lv Z."/>
            <person name="Lu X."/>
            <person name="Zhang F."/>
            <person name="Jiang W."/>
            <person name="Ma Y."/>
            <person name="Chen M."/>
            <person name="Hao X."/>
            <person name="Li L."/>
            <person name="Tang Y."/>
            <person name="Lv G."/>
            <person name="Zhou Y."/>
            <person name="Sun X."/>
            <person name="Brodelius P.E."/>
            <person name="Rose J.K.C."/>
            <person name="Tang K."/>
        </authorList>
    </citation>
    <scope>NUCLEOTIDE SEQUENCE [LARGE SCALE GENOMIC DNA]</scope>
    <source>
        <strain evidence="3">cv. Huhao1</strain>
        <tissue evidence="2">Leaf</tissue>
    </source>
</reference>
<comment type="caution">
    <text evidence="2">The sequence shown here is derived from an EMBL/GenBank/DDBJ whole genome shotgun (WGS) entry which is preliminary data.</text>
</comment>
<evidence type="ECO:0000313" key="3">
    <source>
        <dbReference type="Proteomes" id="UP000245207"/>
    </source>
</evidence>
<evidence type="ECO:0000313" key="2">
    <source>
        <dbReference type="EMBL" id="PWA56062.1"/>
    </source>
</evidence>
<protein>
    <submittedName>
        <fullName evidence="2">Uncharacterized protein</fullName>
    </submittedName>
</protein>
<feature type="region of interest" description="Disordered" evidence="1">
    <location>
        <begin position="92"/>
        <end position="176"/>
    </location>
</feature>
<name>A0A2U1M485_ARTAN</name>
<feature type="compositionally biased region" description="Polar residues" evidence="1">
    <location>
        <begin position="133"/>
        <end position="166"/>
    </location>
</feature>
<organism evidence="2 3">
    <name type="scientific">Artemisia annua</name>
    <name type="common">Sweet wormwood</name>
    <dbReference type="NCBI Taxonomy" id="35608"/>
    <lineage>
        <taxon>Eukaryota</taxon>
        <taxon>Viridiplantae</taxon>
        <taxon>Streptophyta</taxon>
        <taxon>Embryophyta</taxon>
        <taxon>Tracheophyta</taxon>
        <taxon>Spermatophyta</taxon>
        <taxon>Magnoliopsida</taxon>
        <taxon>eudicotyledons</taxon>
        <taxon>Gunneridae</taxon>
        <taxon>Pentapetalae</taxon>
        <taxon>asterids</taxon>
        <taxon>campanulids</taxon>
        <taxon>Asterales</taxon>
        <taxon>Asteraceae</taxon>
        <taxon>Asteroideae</taxon>
        <taxon>Anthemideae</taxon>
        <taxon>Artemisiinae</taxon>
        <taxon>Artemisia</taxon>
    </lineage>
</organism>
<feature type="compositionally biased region" description="Basic and acidic residues" evidence="1">
    <location>
        <begin position="104"/>
        <end position="117"/>
    </location>
</feature>
<accession>A0A2U1M485</accession>
<dbReference type="EMBL" id="PKPP01006580">
    <property type="protein sequence ID" value="PWA56062.1"/>
    <property type="molecule type" value="Genomic_DNA"/>
</dbReference>